<keyword evidence="2" id="KW-1185">Reference proteome</keyword>
<proteinExistence type="predicted"/>
<evidence type="ECO:0000313" key="2">
    <source>
        <dbReference type="Proteomes" id="UP001153332"/>
    </source>
</evidence>
<sequence length="181" mass="19167">MAAYAGTGGVSLFAVQFAKVVGARVISTTSSAEKAELLRKLGADHVVNYRQTSAWGLEAKRLTGGIGVDLVVDVTGPSGLGQSVKSLRLDGIVAVVGAIAGFGGDAEVPTILDSWTNLFTSRGVWVGTRLQMEDMCRAIEGNIEQLRPVLDTKVFKLAELKEAYKYVEDGGYLGKVCVEIS</sequence>
<gene>
    <name evidence="1" type="ORF">O1611_g6295</name>
</gene>
<evidence type="ECO:0000313" key="1">
    <source>
        <dbReference type="EMBL" id="KAJ8127339.1"/>
    </source>
</evidence>
<dbReference type="Proteomes" id="UP001153332">
    <property type="component" value="Unassembled WGS sequence"/>
</dbReference>
<accession>A0ACC2JIL0</accession>
<protein>
    <submittedName>
        <fullName evidence="1">Uncharacterized protein</fullName>
    </submittedName>
</protein>
<dbReference type="EMBL" id="JAPUUL010001463">
    <property type="protein sequence ID" value="KAJ8127339.1"/>
    <property type="molecule type" value="Genomic_DNA"/>
</dbReference>
<reference evidence="1" key="1">
    <citation type="submission" date="2022-12" db="EMBL/GenBank/DDBJ databases">
        <title>Genome Sequence of Lasiodiplodia mahajangana.</title>
        <authorList>
            <person name="Buettner E."/>
        </authorList>
    </citation>
    <scope>NUCLEOTIDE SEQUENCE</scope>
    <source>
        <strain evidence="1">VT137</strain>
    </source>
</reference>
<organism evidence="1 2">
    <name type="scientific">Lasiodiplodia mahajangana</name>
    <dbReference type="NCBI Taxonomy" id="1108764"/>
    <lineage>
        <taxon>Eukaryota</taxon>
        <taxon>Fungi</taxon>
        <taxon>Dikarya</taxon>
        <taxon>Ascomycota</taxon>
        <taxon>Pezizomycotina</taxon>
        <taxon>Dothideomycetes</taxon>
        <taxon>Dothideomycetes incertae sedis</taxon>
        <taxon>Botryosphaeriales</taxon>
        <taxon>Botryosphaeriaceae</taxon>
        <taxon>Lasiodiplodia</taxon>
    </lineage>
</organism>
<comment type="caution">
    <text evidence="1">The sequence shown here is derived from an EMBL/GenBank/DDBJ whole genome shotgun (WGS) entry which is preliminary data.</text>
</comment>
<name>A0ACC2JIL0_9PEZI</name>